<evidence type="ECO:0000256" key="1">
    <source>
        <dbReference type="ARBA" id="ARBA00004651"/>
    </source>
</evidence>
<keyword evidence="4 6" id="KW-1133">Transmembrane helix</keyword>
<dbReference type="PANTHER" id="PTHR42920:SF5">
    <property type="entry name" value="EAMA DOMAIN-CONTAINING PROTEIN"/>
    <property type="match status" value="1"/>
</dbReference>
<feature type="transmembrane region" description="Helical" evidence="6">
    <location>
        <begin position="95"/>
        <end position="115"/>
    </location>
</feature>
<feature type="transmembrane region" description="Helical" evidence="6">
    <location>
        <begin position="122"/>
        <end position="139"/>
    </location>
</feature>
<keyword evidence="2" id="KW-1003">Cell membrane</keyword>
<dbReference type="SUPFAM" id="SSF103481">
    <property type="entry name" value="Multidrug resistance efflux transporter EmrE"/>
    <property type="match status" value="2"/>
</dbReference>
<evidence type="ECO:0000313" key="8">
    <source>
        <dbReference type="EMBL" id="CUB05629.1"/>
    </source>
</evidence>
<dbReference type="RefSeq" id="WP_055422799.1">
    <property type="nucleotide sequence ID" value="NZ_CYHH01000002.1"/>
</dbReference>
<evidence type="ECO:0000259" key="7">
    <source>
        <dbReference type="Pfam" id="PF00892"/>
    </source>
</evidence>
<sequence>MPRFSRDHFLLLLVAAIWGSTFVAQRQAMATMEPFAFNAARFALAAVALLPLWWALERQRRGVSLKRWLRASIVTGTLLFAGFAFQQIGLTETTAANAAFITASYIVFVPLLGWLRGVRPPAAFWPGLAACVAGLYFLSVQGNLEVHRGDLLELVGAIFWSAHVIALSHYGRHLPTVGFSAGQFAVAAVLSGLCTLLWEQPKLESLAHTWLPLLWAGVLSSAVAFTLQIQALRTVRPMHAVLILSLESVFAALAGALWLGETMTPRQWLGAAILLAGILWAQTREQGREAAELTRAEAHTPH</sequence>
<gene>
    <name evidence="8" type="ORF">Ga0061068_10271</name>
</gene>
<dbReference type="GO" id="GO:0005886">
    <property type="term" value="C:plasma membrane"/>
    <property type="evidence" value="ECO:0007669"/>
    <property type="project" value="UniProtKB-SubCell"/>
</dbReference>
<dbReference type="InterPro" id="IPR037185">
    <property type="entry name" value="EmrE-like"/>
</dbReference>
<evidence type="ECO:0000256" key="3">
    <source>
        <dbReference type="ARBA" id="ARBA00022692"/>
    </source>
</evidence>
<dbReference type="Proteomes" id="UP000182108">
    <property type="component" value="Unassembled WGS sequence"/>
</dbReference>
<dbReference type="AlphaFoldDB" id="A0A0K6IRC1"/>
<organism evidence="8 9">
    <name type="scientific">Tepidiphilus thermophilus</name>
    <dbReference type="NCBI Taxonomy" id="876478"/>
    <lineage>
        <taxon>Bacteria</taxon>
        <taxon>Pseudomonadati</taxon>
        <taxon>Pseudomonadota</taxon>
        <taxon>Hydrogenophilia</taxon>
        <taxon>Hydrogenophilales</taxon>
        <taxon>Hydrogenophilaceae</taxon>
        <taxon>Tepidiphilus</taxon>
    </lineage>
</organism>
<evidence type="ECO:0000256" key="4">
    <source>
        <dbReference type="ARBA" id="ARBA00022989"/>
    </source>
</evidence>
<feature type="transmembrane region" description="Helical" evidence="6">
    <location>
        <begin position="241"/>
        <end position="259"/>
    </location>
</feature>
<dbReference type="Pfam" id="PF00892">
    <property type="entry name" value="EamA"/>
    <property type="match status" value="2"/>
</dbReference>
<feature type="transmembrane region" description="Helical" evidence="6">
    <location>
        <begin position="177"/>
        <end position="198"/>
    </location>
</feature>
<feature type="transmembrane region" description="Helical" evidence="6">
    <location>
        <begin position="210"/>
        <end position="229"/>
    </location>
</feature>
<evidence type="ECO:0000313" key="9">
    <source>
        <dbReference type="Proteomes" id="UP000182108"/>
    </source>
</evidence>
<dbReference type="PANTHER" id="PTHR42920">
    <property type="entry name" value="OS03G0707200 PROTEIN-RELATED"/>
    <property type="match status" value="1"/>
</dbReference>
<keyword evidence="3 6" id="KW-0812">Transmembrane</keyword>
<dbReference type="InterPro" id="IPR051258">
    <property type="entry name" value="Diverse_Substrate_Transporter"/>
</dbReference>
<feature type="domain" description="EamA" evidence="7">
    <location>
        <begin position="9"/>
        <end position="139"/>
    </location>
</feature>
<dbReference type="InterPro" id="IPR000620">
    <property type="entry name" value="EamA_dom"/>
</dbReference>
<protein>
    <submittedName>
        <fullName evidence="8">Permease of the drug/metabolite transporter (DMT) superfamily</fullName>
    </submittedName>
</protein>
<keyword evidence="9" id="KW-1185">Reference proteome</keyword>
<name>A0A0K6IRC1_9PROT</name>
<proteinExistence type="predicted"/>
<evidence type="ECO:0000256" key="6">
    <source>
        <dbReference type="SAM" id="Phobius"/>
    </source>
</evidence>
<reference evidence="9" key="1">
    <citation type="submission" date="2015-08" db="EMBL/GenBank/DDBJ databases">
        <authorList>
            <person name="Babu N.S."/>
            <person name="Beckwith C.J."/>
            <person name="Beseler K.G."/>
            <person name="Brison A."/>
            <person name="Carone J.V."/>
            <person name="Caskin T.P."/>
            <person name="Diamond M."/>
            <person name="Durham M.E."/>
            <person name="Foxe J.M."/>
            <person name="Go M."/>
            <person name="Henderson B.A."/>
            <person name="Jones I.B."/>
            <person name="McGettigan J.A."/>
            <person name="Micheletti S.J."/>
            <person name="Nasrallah M.E."/>
            <person name="Ortiz D."/>
            <person name="Piller C.R."/>
            <person name="Privatt S.R."/>
            <person name="Schneider S.L."/>
            <person name="Sharp S."/>
            <person name="Smith T.C."/>
            <person name="Stanton J.D."/>
            <person name="Ullery H.E."/>
            <person name="Wilson R.J."/>
            <person name="Serrano M.G."/>
            <person name="Buck G."/>
            <person name="Lee V."/>
            <person name="Wang Y."/>
            <person name="Carvalho R."/>
            <person name="Voegtly L."/>
            <person name="Shi R."/>
            <person name="Duckworth R."/>
            <person name="Johnson A."/>
            <person name="Loviza R."/>
            <person name="Walstead R."/>
            <person name="Shah Z."/>
            <person name="Kiflezghi M."/>
            <person name="Wade K."/>
            <person name="Ball S.L."/>
            <person name="Bradley K.W."/>
            <person name="Asai D.J."/>
            <person name="Bowman C.A."/>
            <person name="Russell D.A."/>
            <person name="Pope W.H."/>
            <person name="Jacobs-Sera D."/>
            <person name="Hendrix R.W."/>
            <person name="Hatfull G.F."/>
        </authorList>
    </citation>
    <scope>NUCLEOTIDE SEQUENCE [LARGE SCALE GENOMIC DNA]</scope>
    <source>
        <strain evidence="9">JCM 19170</strain>
    </source>
</reference>
<comment type="subcellular location">
    <subcellularLocation>
        <location evidence="1">Cell membrane</location>
        <topology evidence="1">Multi-pass membrane protein</topology>
    </subcellularLocation>
</comment>
<keyword evidence="5 6" id="KW-0472">Membrane</keyword>
<evidence type="ECO:0000256" key="2">
    <source>
        <dbReference type="ARBA" id="ARBA00022475"/>
    </source>
</evidence>
<feature type="domain" description="EamA" evidence="7">
    <location>
        <begin position="148"/>
        <end position="280"/>
    </location>
</feature>
<feature type="transmembrane region" description="Helical" evidence="6">
    <location>
        <begin position="34"/>
        <end position="56"/>
    </location>
</feature>
<dbReference type="EMBL" id="CYHH01000002">
    <property type="protein sequence ID" value="CUB05629.1"/>
    <property type="molecule type" value="Genomic_DNA"/>
</dbReference>
<feature type="transmembrane region" description="Helical" evidence="6">
    <location>
        <begin position="68"/>
        <end position="89"/>
    </location>
</feature>
<accession>A0A0K6IRC1</accession>
<dbReference type="Gene3D" id="1.10.3730.20">
    <property type="match status" value="1"/>
</dbReference>
<evidence type="ECO:0000256" key="5">
    <source>
        <dbReference type="ARBA" id="ARBA00023136"/>
    </source>
</evidence>